<comment type="caution">
    <text evidence="5">The sequence shown here is derived from an EMBL/GenBank/DDBJ whole genome shotgun (WGS) entry which is preliminary data.</text>
</comment>
<evidence type="ECO:0000313" key="6">
    <source>
        <dbReference type="EMBL" id="MZL75956.1"/>
    </source>
</evidence>
<dbReference type="SUPFAM" id="SSF52172">
    <property type="entry name" value="CheY-like"/>
    <property type="match status" value="1"/>
</dbReference>
<evidence type="ECO:0000313" key="8">
    <source>
        <dbReference type="Proteomes" id="UP000473323"/>
    </source>
</evidence>
<keyword evidence="7" id="KW-1185">Reference proteome</keyword>
<dbReference type="InterPro" id="IPR011006">
    <property type="entry name" value="CheY-like_superfamily"/>
</dbReference>
<evidence type="ECO:0000313" key="7">
    <source>
        <dbReference type="Proteomes" id="UP000452293"/>
    </source>
</evidence>
<evidence type="ECO:0000259" key="4">
    <source>
        <dbReference type="PROSITE" id="PS50110"/>
    </source>
</evidence>
<organism evidence="5 8">
    <name type="scientific">Blautia massiliensis</name>
    <name type="common">ex Durand et al. 2017</name>
    <dbReference type="NCBI Taxonomy" id="1737424"/>
    <lineage>
        <taxon>Bacteria</taxon>
        <taxon>Bacillati</taxon>
        <taxon>Bacillota</taxon>
        <taxon>Clostridia</taxon>
        <taxon>Lachnospirales</taxon>
        <taxon>Lachnospiraceae</taxon>
        <taxon>Blautia</taxon>
    </lineage>
</organism>
<evidence type="ECO:0000256" key="3">
    <source>
        <dbReference type="PROSITE-ProRule" id="PRU00169"/>
    </source>
</evidence>
<comment type="caution">
    <text evidence="3">Lacks conserved residue(s) required for the propagation of feature annotation.</text>
</comment>
<sequence length="307" mass="35225">MMQGDVSFTFLDRIEEVELNIVDGRWQSALALALTLPDICGGIAFPEIVKHYRDGRVMLDRQKNPTRDVGTQYIRWFDEYAGDYFKLSQSGEKPYICGERCWQLRCEYLHQNKGFLNDENNIRFHLGLNCGMSVCQLDSMNIQENGNDVHIDIEQFCLRMCKAAKSYYDKVHLEKDFSLYNTPVLDFVQVTQKKKAASIIALVCGSERYAKGLKETLQFISDQIMLFYTPESAKTKLGRHKPDLWIVTEDMTSQPNQPWRADRTTPVILITGNPDAVEIKKNSGKLTVLSMPLSIVDLRKTVEIYVS</sequence>
<evidence type="ECO:0000313" key="5">
    <source>
        <dbReference type="EMBL" id="MZL61387.1"/>
    </source>
</evidence>
<dbReference type="Proteomes" id="UP000473323">
    <property type="component" value="Unassembled WGS sequence"/>
</dbReference>
<reference evidence="7 8" key="1">
    <citation type="journal article" date="2019" name="Nat. Med.">
        <title>A library of human gut bacterial isolates paired with longitudinal multiomics data enables mechanistic microbiome research.</title>
        <authorList>
            <person name="Poyet M."/>
            <person name="Groussin M."/>
            <person name="Gibbons S.M."/>
            <person name="Avila-Pacheco J."/>
            <person name="Jiang X."/>
            <person name="Kearney S.M."/>
            <person name="Perrotta A.R."/>
            <person name="Berdy B."/>
            <person name="Zhao S."/>
            <person name="Lieberman T.D."/>
            <person name="Swanson P.K."/>
            <person name="Smith M."/>
            <person name="Roesemann S."/>
            <person name="Alexander J.E."/>
            <person name="Rich S.A."/>
            <person name="Livny J."/>
            <person name="Vlamakis H."/>
            <person name="Clish C."/>
            <person name="Bullock K."/>
            <person name="Deik A."/>
            <person name="Scott J."/>
            <person name="Pierce K.A."/>
            <person name="Xavier R.J."/>
            <person name="Alm E.J."/>
        </authorList>
    </citation>
    <scope>NUCLEOTIDE SEQUENCE [LARGE SCALE GENOMIC DNA]</scope>
    <source>
        <strain evidence="6 7">BIOML-A1</strain>
        <strain evidence="5 8">BIOML-A4</strain>
    </source>
</reference>
<evidence type="ECO:0000256" key="2">
    <source>
        <dbReference type="ARBA" id="ARBA00024867"/>
    </source>
</evidence>
<proteinExistence type="predicted"/>
<dbReference type="InterPro" id="IPR001789">
    <property type="entry name" value="Sig_transdc_resp-reg_receiver"/>
</dbReference>
<comment type="function">
    <text evidence="2">May play the central regulatory role in sporulation. It may be an element of the effector pathway responsible for the activation of sporulation genes in response to nutritional stress. Spo0A may act in concert with spo0H (a sigma factor) to control the expression of some genes that are critical to the sporulation process.</text>
</comment>
<protein>
    <recommendedName>
        <fullName evidence="1">Stage 0 sporulation protein A homolog</fullName>
    </recommendedName>
</protein>
<dbReference type="Proteomes" id="UP000452293">
    <property type="component" value="Unassembled WGS sequence"/>
</dbReference>
<dbReference type="EMBL" id="WWVT01000004">
    <property type="protein sequence ID" value="MZL61387.1"/>
    <property type="molecule type" value="Genomic_DNA"/>
</dbReference>
<evidence type="ECO:0000256" key="1">
    <source>
        <dbReference type="ARBA" id="ARBA00018672"/>
    </source>
</evidence>
<dbReference type="PROSITE" id="PS50110">
    <property type="entry name" value="RESPONSE_REGULATORY"/>
    <property type="match status" value="1"/>
</dbReference>
<dbReference type="EMBL" id="WWVW01000002">
    <property type="protein sequence ID" value="MZL75956.1"/>
    <property type="molecule type" value="Genomic_DNA"/>
</dbReference>
<name>A0A6L8TCR4_9FIRM</name>
<feature type="domain" description="Response regulatory" evidence="4">
    <location>
        <begin position="199"/>
        <end position="306"/>
    </location>
</feature>
<dbReference type="AlphaFoldDB" id="A0A6L8TCR4"/>
<dbReference type="GO" id="GO:0000160">
    <property type="term" value="P:phosphorelay signal transduction system"/>
    <property type="evidence" value="ECO:0007669"/>
    <property type="project" value="InterPro"/>
</dbReference>
<gene>
    <name evidence="5" type="ORF">GT694_04830</name>
    <name evidence="6" type="ORF">GT718_00970</name>
</gene>
<accession>A0A6L8TCR4</accession>